<sequence length="114" mass="12332">METRDLFVSVTPSRVADIVIEALTVGSVSGRIVDQYTRSADGREVVVLIVEKYFMRTSNRATLTLIADNFDSDGRTKVRLTGSGGGSGAFMKFDWGAGASFSAKAEEALAEYRL</sequence>
<proteinExistence type="predicted"/>
<accession>A0ABW2NJ39</accession>
<reference evidence="2" key="1">
    <citation type="journal article" date="2019" name="Int. J. Syst. Evol. Microbiol.">
        <title>The Global Catalogue of Microorganisms (GCM) 10K type strain sequencing project: providing services to taxonomists for standard genome sequencing and annotation.</title>
        <authorList>
            <consortium name="The Broad Institute Genomics Platform"/>
            <consortium name="The Broad Institute Genome Sequencing Center for Infectious Disease"/>
            <person name="Wu L."/>
            <person name="Ma J."/>
        </authorList>
    </citation>
    <scope>NUCLEOTIDE SEQUENCE [LARGE SCALE GENOMIC DNA]</scope>
    <source>
        <strain evidence="2">JCM 4738</strain>
    </source>
</reference>
<organism evidence="1 2">
    <name type="scientific">Bhargavaea changchunensis</name>
    <dbReference type="NCBI Taxonomy" id="2134037"/>
    <lineage>
        <taxon>Bacteria</taxon>
        <taxon>Bacillati</taxon>
        <taxon>Bacillota</taxon>
        <taxon>Bacilli</taxon>
        <taxon>Bacillales</taxon>
        <taxon>Caryophanaceae</taxon>
        <taxon>Bhargavaea</taxon>
    </lineage>
</organism>
<dbReference type="EMBL" id="JBHTCT010000036">
    <property type="protein sequence ID" value="MFC7366173.1"/>
    <property type="molecule type" value="Genomic_DNA"/>
</dbReference>
<evidence type="ECO:0000313" key="2">
    <source>
        <dbReference type="Proteomes" id="UP001596483"/>
    </source>
</evidence>
<dbReference type="InterPro" id="IPR046117">
    <property type="entry name" value="DUF6054"/>
</dbReference>
<gene>
    <name evidence="1" type="ORF">ACFQQH_13690</name>
</gene>
<dbReference type="Proteomes" id="UP001596483">
    <property type="component" value="Unassembled WGS sequence"/>
</dbReference>
<evidence type="ECO:0000313" key="1">
    <source>
        <dbReference type="EMBL" id="MFC7366173.1"/>
    </source>
</evidence>
<dbReference type="Pfam" id="PF19524">
    <property type="entry name" value="DUF6054"/>
    <property type="match status" value="1"/>
</dbReference>
<keyword evidence="2" id="KW-1185">Reference proteome</keyword>
<name>A0ABW2NJ39_9BACL</name>
<comment type="caution">
    <text evidence="1">The sequence shown here is derived from an EMBL/GenBank/DDBJ whole genome shotgun (WGS) entry which is preliminary data.</text>
</comment>
<protein>
    <submittedName>
        <fullName evidence="1">DUF6054 family protein</fullName>
    </submittedName>
</protein>
<dbReference type="RefSeq" id="WP_157294244.1">
    <property type="nucleotide sequence ID" value="NZ_JBHTCT010000036.1"/>
</dbReference>